<evidence type="ECO:0000313" key="2">
    <source>
        <dbReference type="EMBL" id="CAG8647623.1"/>
    </source>
</evidence>
<sequence length="127" mass="13903">ELNSKLQAENTELRNKNAKLRQALEGHETRITKLEQGENSISTKDVLQSSVNIISTKTENSNDAPASDISDNTSSSDISEQVENRSNTCQDRDSQYSAPPIPPETNSNESLLSNNVAVDEKNTAGRK</sequence>
<accession>A0A9N9H4Z2</accession>
<feature type="compositionally biased region" description="Basic and acidic residues" evidence="1">
    <location>
        <begin position="118"/>
        <end position="127"/>
    </location>
</feature>
<dbReference type="OrthoDB" id="2435109at2759"/>
<dbReference type="AlphaFoldDB" id="A0A9N9H4Z2"/>
<feature type="region of interest" description="Disordered" evidence="1">
    <location>
        <begin position="1"/>
        <end position="42"/>
    </location>
</feature>
<dbReference type="Proteomes" id="UP000789831">
    <property type="component" value="Unassembled WGS sequence"/>
</dbReference>
<feature type="non-terminal residue" evidence="2">
    <location>
        <position position="1"/>
    </location>
</feature>
<keyword evidence="3" id="KW-1185">Reference proteome</keyword>
<comment type="caution">
    <text evidence="2">The sequence shown here is derived from an EMBL/GenBank/DDBJ whole genome shotgun (WGS) entry which is preliminary data.</text>
</comment>
<proteinExistence type="predicted"/>
<evidence type="ECO:0000313" key="3">
    <source>
        <dbReference type="Proteomes" id="UP000789831"/>
    </source>
</evidence>
<feature type="non-terminal residue" evidence="2">
    <location>
        <position position="127"/>
    </location>
</feature>
<protein>
    <submittedName>
        <fullName evidence="2">7752_t:CDS:1</fullName>
    </submittedName>
</protein>
<gene>
    <name evidence="2" type="ORF">AGERDE_LOCUS11265</name>
</gene>
<reference evidence="2" key="1">
    <citation type="submission" date="2021-06" db="EMBL/GenBank/DDBJ databases">
        <authorList>
            <person name="Kallberg Y."/>
            <person name="Tangrot J."/>
            <person name="Rosling A."/>
        </authorList>
    </citation>
    <scope>NUCLEOTIDE SEQUENCE</scope>
    <source>
        <strain evidence="2">MT106</strain>
    </source>
</reference>
<evidence type="ECO:0000256" key="1">
    <source>
        <dbReference type="SAM" id="MobiDB-lite"/>
    </source>
</evidence>
<dbReference type="EMBL" id="CAJVPL010004444">
    <property type="protein sequence ID" value="CAG8647623.1"/>
    <property type="molecule type" value="Genomic_DNA"/>
</dbReference>
<organism evidence="2 3">
    <name type="scientific">Ambispora gerdemannii</name>
    <dbReference type="NCBI Taxonomy" id="144530"/>
    <lineage>
        <taxon>Eukaryota</taxon>
        <taxon>Fungi</taxon>
        <taxon>Fungi incertae sedis</taxon>
        <taxon>Mucoromycota</taxon>
        <taxon>Glomeromycotina</taxon>
        <taxon>Glomeromycetes</taxon>
        <taxon>Archaeosporales</taxon>
        <taxon>Ambisporaceae</taxon>
        <taxon>Ambispora</taxon>
    </lineage>
</organism>
<feature type="compositionally biased region" description="Polar residues" evidence="1">
    <location>
        <begin position="1"/>
        <end position="10"/>
    </location>
</feature>
<name>A0A9N9H4Z2_9GLOM</name>
<feature type="compositionally biased region" description="Basic and acidic residues" evidence="1">
    <location>
        <begin position="22"/>
        <end position="36"/>
    </location>
</feature>
<feature type="compositionally biased region" description="Low complexity" evidence="1">
    <location>
        <begin position="106"/>
        <end position="115"/>
    </location>
</feature>
<feature type="region of interest" description="Disordered" evidence="1">
    <location>
        <begin position="56"/>
        <end position="127"/>
    </location>
</feature>
<feature type="compositionally biased region" description="Low complexity" evidence="1">
    <location>
        <begin position="67"/>
        <end position="79"/>
    </location>
</feature>